<reference evidence="2 3" key="1">
    <citation type="submission" date="2017-12" db="EMBL/GenBank/DDBJ databases">
        <title>Genome sequence of the active heterotrophic nitrifier-denitrifier, Cupriavidus pauculus UM1.</title>
        <authorList>
            <person name="Putonti C."/>
            <person name="Castignetti D."/>
        </authorList>
    </citation>
    <scope>NUCLEOTIDE SEQUENCE [LARGE SCALE GENOMIC DNA]</scope>
    <source>
        <strain evidence="2 3">UM1</strain>
    </source>
</reference>
<name>A0A2N5CAX4_9BURK</name>
<dbReference type="PANTHER" id="PTHR33164:SF43">
    <property type="entry name" value="HTH-TYPE TRANSCRIPTIONAL REPRESSOR YETL"/>
    <property type="match status" value="1"/>
</dbReference>
<dbReference type="SUPFAM" id="SSF46785">
    <property type="entry name" value="Winged helix' DNA-binding domain"/>
    <property type="match status" value="1"/>
</dbReference>
<accession>A0A2N5CAX4</accession>
<gene>
    <name evidence="2" type="ORF">CYJ10_16150</name>
</gene>
<dbReference type="GO" id="GO:0006950">
    <property type="term" value="P:response to stress"/>
    <property type="evidence" value="ECO:0007669"/>
    <property type="project" value="TreeGrafter"/>
</dbReference>
<dbReference type="Proteomes" id="UP000234341">
    <property type="component" value="Unassembled WGS sequence"/>
</dbReference>
<dbReference type="Gene3D" id="1.10.10.10">
    <property type="entry name" value="Winged helix-like DNA-binding domain superfamily/Winged helix DNA-binding domain"/>
    <property type="match status" value="1"/>
</dbReference>
<evidence type="ECO:0000313" key="2">
    <source>
        <dbReference type="EMBL" id="PLP99367.1"/>
    </source>
</evidence>
<dbReference type="InterPro" id="IPR000835">
    <property type="entry name" value="HTH_MarR-typ"/>
</dbReference>
<evidence type="ECO:0000313" key="3">
    <source>
        <dbReference type="Proteomes" id="UP000234341"/>
    </source>
</evidence>
<dbReference type="SMART" id="SM00347">
    <property type="entry name" value="HTH_MARR"/>
    <property type="match status" value="1"/>
</dbReference>
<dbReference type="InterPro" id="IPR036390">
    <property type="entry name" value="WH_DNA-bd_sf"/>
</dbReference>
<dbReference type="OrthoDB" id="8966587at2"/>
<dbReference type="PROSITE" id="PS50995">
    <property type="entry name" value="HTH_MARR_2"/>
    <property type="match status" value="1"/>
</dbReference>
<dbReference type="EMBL" id="PJRP01000007">
    <property type="protein sequence ID" value="PLP99367.1"/>
    <property type="molecule type" value="Genomic_DNA"/>
</dbReference>
<organism evidence="2 3">
    <name type="scientific">Cupriavidus pauculus</name>
    <dbReference type="NCBI Taxonomy" id="82633"/>
    <lineage>
        <taxon>Bacteria</taxon>
        <taxon>Pseudomonadati</taxon>
        <taxon>Pseudomonadota</taxon>
        <taxon>Betaproteobacteria</taxon>
        <taxon>Burkholderiales</taxon>
        <taxon>Burkholderiaceae</taxon>
        <taxon>Cupriavidus</taxon>
    </lineage>
</organism>
<dbReference type="Pfam" id="PF12802">
    <property type="entry name" value="MarR_2"/>
    <property type="match status" value="1"/>
</dbReference>
<sequence length="179" mass="19474">MANQTGTWCSSRRGICCSLTESRAIMSSRLTSQVLPHDIQLLVQSGRLRRALQHRLAAALTSFNLSVAKWLVLSLIQRKGEATLTEIAEAFDHDAGAVSRTMGALRSMGLLVSRPAPLDRRSTVLSLSEAGQSLFQAITASTTVDVEDMLRCALGPDELQKMISLMQQAAYALETIVRS</sequence>
<dbReference type="InterPro" id="IPR036388">
    <property type="entry name" value="WH-like_DNA-bd_sf"/>
</dbReference>
<dbReference type="InterPro" id="IPR039422">
    <property type="entry name" value="MarR/SlyA-like"/>
</dbReference>
<dbReference type="GO" id="GO:0003700">
    <property type="term" value="F:DNA-binding transcription factor activity"/>
    <property type="evidence" value="ECO:0007669"/>
    <property type="project" value="InterPro"/>
</dbReference>
<dbReference type="PANTHER" id="PTHR33164">
    <property type="entry name" value="TRANSCRIPTIONAL REGULATOR, MARR FAMILY"/>
    <property type="match status" value="1"/>
</dbReference>
<protein>
    <recommendedName>
        <fullName evidence="1">HTH marR-type domain-containing protein</fullName>
    </recommendedName>
</protein>
<feature type="domain" description="HTH marR-type" evidence="1">
    <location>
        <begin position="38"/>
        <end position="171"/>
    </location>
</feature>
<comment type="caution">
    <text evidence="2">The sequence shown here is derived from an EMBL/GenBank/DDBJ whole genome shotgun (WGS) entry which is preliminary data.</text>
</comment>
<evidence type="ECO:0000259" key="1">
    <source>
        <dbReference type="PROSITE" id="PS50995"/>
    </source>
</evidence>
<proteinExistence type="predicted"/>
<dbReference type="AlphaFoldDB" id="A0A2N5CAX4"/>